<evidence type="ECO:0000313" key="2">
    <source>
        <dbReference type="Proteomes" id="UP000542342"/>
    </source>
</evidence>
<dbReference type="EMBL" id="JACEFB010000001">
    <property type="protein sequence ID" value="MBA2225072.1"/>
    <property type="molecule type" value="Genomic_DNA"/>
</dbReference>
<dbReference type="AlphaFoldDB" id="A0A7V8VC76"/>
<accession>A0A7V8VC76</accession>
<gene>
    <name evidence="1" type="ORF">H0921_02735</name>
</gene>
<proteinExistence type="predicted"/>
<dbReference type="Pfam" id="PF06293">
    <property type="entry name" value="Kdo"/>
    <property type="match status" value="1"/>
</dbReference>
<organism evidence="1 2">
    <name type="scientific">Thermogemmata fonticola</name>
    <dbReference type="NCBI Taxonomy" id="2755323"/>
    <lineage>
        <taxon>Bacteria</taxon>
        <taxon>Pseudomonadati</taxon>
        <taxon>Planctomycetota</taxon>
        <taxon>Planctomycetia</taxon>
        <taxon>Gemmatales</taxon>
        <taxon>Gemmataceae</taxon>
        <taxon>Thermogemmata</taxon>
    </lineage>
</organism>
<dbReference type="InterPro" id="IPR011009">
    <property type="entry name" value="Kinase-like_dom_sf"/>
</dbReference>
<reference evidence="1 2" key="1">
    <citation type="submission" date="2020-07" db="EMBL/GenBank/DDBJ databases">
        <title>Thermogemmata thermophila gen. nov., sp. nov., a novel moderate thermophilic planctomycete from a Kamchatka hot spring.</title>
        <authorList>
            <person name="Elcheninov A.G."/>
            <person name="Podosokorskaya O.A."/>
            <person name="Kovaleva O.L."/>
            <person name="Novikov A."/>
            <person name="Bonch-Osmolovskaya E.A."/>
            <person name="Toshchakov S.V."/>
            <person name="Kublanov I.V."/>
        </authorList>
    </citation>
    <scope>NUCLEOTIDE SEQUENCE [LARGE SCALE GENOMIC DNA]</scope>
    <source>
        <strain evidence="1 2">2918</strain>
    </source>
</reference>
<name>A0A7V8VC76_9BACT</name>
<protein>
    <submittedName>
        <fullName evidence="1">Lipopolysaccharide kinase</fullName>
    </submittedName>
</protein>
<dbReference type="SUPFAM" id="SSF56112">
    <property type="entry name" value="Protein kinase-like (PK-like)"/>
    <property type="match status" value="1"/>
</dbReference>
<keyword evidence="1" id="KW-0808">Transferase</keyword>
<keyword evidence="1" id="KW-0418">Kinase</keyword>
<evidence type="ECO:0000313" key="1">
    <source>
        <dbReference type="EMBL" id="MBA2225072.1"/>
    </source>
</evidence>
<dbReference type="RefSeq" id="WP_194536469.1">
    <property type="nucleotide sequence ID" value="NZ_JACEFB010000001.1"/>
</dbReference>
<dbReference type="GO" id="GO:0016301">
    <property type="term" value="F:kinase activity"/>
    <property type="evidence" value="ECO:0007669"/>
    <property type="project" value="UniProtKB-KW"/>
</dbReference>
<dbReference type="Proteomes" id="UP000542342">
    <property type="component" value="Unassembled WGS sequence"/>
</dbReference>
<comment type="caution">
    <text evidence="1">The sequence shown here is derived from an EMBL/GenBank/DDBJ whole genome shotgun (WGS) entry which is preliminary data.</text>
</comment>
<sequence length="311" mass="37572">MSLITKIDALLSCWRFHWKCWQRRRCIIRYSPEWPVFAGPRWEERILSEPVTDRLHIKQGRSIGRRIFFYDDYVLSVYLKRHYHLPWYLRLLALLWPSRAWSPGLQEWEKLRWAAQQGWPVPRAVAAGQWVGPGCKLQSFIAIEELGDMLPLHEAIPIAAKSLSPEAFAAWKRALFAELARLVATLHQNCIFHKDLYLCHFYIYETHILDTNNDMNNNVYFIDLHRLQRHRWSAIWWQVKDLAQFFFSCEIDEVTSFDRRFFWLSYCKHMNIRGIREKFLYNFIFFKINLYKRHERRRRKQLCGSLSVTSV</sequence>
<keyword evidence="2" id="KW-1185">Reference proteome</keyword>